<accession>A0A285NX32</accession>
<evidence type="ECO:0000313" key="1">
    <source>
        <dbReference type="EMBL" id="SNZ12446.1"/>
    </source>
</evidence>
<sequence>MTRSQQTTTDSIVPEHVGAPIDDPAFHLDVLDELRYDAEIDGAVPLASDPDNRYPYAYPRDIASITRAWLAALRSGVRPAACRDRIVDAARFIAAVEDDGWWYQRYALDGTDQSIYQQEDNVAHGVRILSHAVLALDETGDLGDADEAFLESVVDAVDAAAGLARSELYDANAHLIESTTSIHEGAIESGYTLWVNCAFLSGLEQAAGALDRIDAGSSVAVDDAVTERVDELRGLLEPGIERCFAVDGRPVPRRYTPDGERDERPDITLLAPAYFGLDDVFGEHAVSAAERAAAGLEDPRLGGLQRFRGFYRDHDVHQHGGNGPWMQYTAWHAQFRFERGERDRGDAVLSTITGHADAEGHIPEHLSTRERFEQFVDREWDTGVDFEKEFDEAVLRDVPFDRIAEELGHMQQAYDEMADALEDREVISFAEPLAWCHAEFLTALLKRETR</sequence>
<dbReference type="SUPFAM" id="SSF48208">
    <property type="entry name" value="Six-hairpin glycosidases"/>
    <property type="match status" value="1"/>
</dbReference>
<reference evidence="1 2" key="1">
    <citation type="submission" date="2017-09" db="EMBL/GenBank/DDBJ databases">
        <authorList>
            <person name="Ehlers B."/>
            <person name="Leendertz F.H."/>
        </authorList>
    </citation>
    <scope>NUCLEOTIDE SEQUENCE [LARGE SCALE GENOMIC DNA]</scope>
    <source>
        <strain evidence="1 2">DSM 27208</strain>
    </source>
</reference>
<protein>
    <recommendedName>
        <fullName evidence="3">Glucoamylase</fullName>
    </recommendedName>
</protein>
<keyword evidence="2" id="KW-1185">Reference proteome</keyword>
<name>A0A285NX32_NATPI</name>
<dbReference type="Gene3D" id="1.50.10.10">
    <property type="match status" value="1"/>
</dbReference>
<gene>
    <name evidence="1" type="ORF">SAMN06269185_1742</name>
</gene>
<dbReference type="EMBL" id="OBEJ01000002">
    <property type="protein sequence ID" value="SNZ12446.1"/>
    <property type="molecule type" value="Genomic_DNA"/>
</dbReference>
<evidence type="ECO:0000313" key="2">
    <source>
        <dbReference type="Proteomes" id="UP000219453"/>
    </source>
</evidence>
<proteinExistence type="predicted"/>
<dbReference type="InterPro" id="IPR012341">
    <property type="entry name" value="6hp_glycosidase-like_sf"/>
</dbReference>
<evidence type="ECO:0008006" key="3">
    <source>
        <dbReference type="Google" id="ProtNLM"/>
    </source>
</evidence>
<dbReference type="Proteomes" id="UP000219453">
    <property type="component" value="Unassembled WGS sequence"/>
</dbReference>
<dbReference type="InterPro" id="IPR008928">
    <property type="entry name" value="6-hairpin_glycosidase_sf"/>
</dbReference>
<dbReference type="GO" id="GO:0005975">
    <property type="term" value="P:carbohydrate metabolic process"/>
    <property type="evidence" value="ECO:0007669"/>
    <property type="project" value="InterPro"/>
</dbReference>
<dbReference type="AlphaFoldDB" id="A0A285NX32"/>
<organism evidence="1 2">
    <name type="scientific">Natronoarchaeum philippinense</name>
    <dbReference type="NCBI Taxonomy" id="558529"/>
    <lineage>
        <taxon>Archaea</taxon>
        <taxon>Methanobacteriati</taxon>
        <taxon>Methanobacteriota</taxon>
        <taxon>Stenosarchaea group</taxon>
        <taxon>Halobacteria</taxon>
        <taxon>Halobacteriales</taxon>
        <taxon>Natronoarchaeaceae</taxon>
    </lineage>
</organism>
<dbReference type="RefSeq" id="WP_097008681.1">
    <property type="nucleotide sequence ID" value="NZ_OBEJ01000002.1"/>
</dbReference>
<dbReference type="OrthoDB" id="36362at2157"/>